<accession>A0A5M9MC87</accession>
<feature type="domain" description="Methyltransferase type 11" evidence="1">
    <location>
        <begin position="54"/>
        <end position="165"/>
    </location>
</feature>
<dbReference type="VEuPathDB" id="FungiDB:EYZ11_007801"/>
<evidence type="ECO:0000313" key="2">
    <source>
        <dbReference type="EMBL" id="KAA8642884.1"/>
    </source>
</evidence>
<dbReference type="RefSeq" id="XP_033422246.1">
    <property type="nucleotide sequence ID" value="XM_033574228.1"/>
</dbReference>
<proteinExistence type="predicted"/>
<gene>
    <name evidence="2" type="ORF">ATNIH1004_009643</name>
</gene>
<dbReference type="AlphaFoldDB" id="A0A5M9MC87"/>
<dbReference type="PANTHER" id="PTHR43591">
    <property type="entry name" value="METHYLTRANSFERASE"/>
    <property type="match status" value="1"/>
</dbReference>
<dbReference type="SUPFAM" id="SSF53335">
    <property type="entry name" value="S-adenosyl-L-methionine-dependent methyltransferases"/>
    <property type="match status" value="1"/>
</dbReference>
<dbReference type="CDD" id="cd02440">
    <property type="entry name" value="AdoMet_MTases"/>
    <property type="match status" value="1"/>
</dbReference>
<dbReference type="Proteomes" id="UP000324241">
    <property type="component" value="Unassembled WGS sequence"/>
</dbReference>
<evidence type="ECO:0000259" key="1">
    <source>
        <dbReference type="Pfam" id="PF08241"/>
    </source>
</evidence>
<name>A0A5M9MC87_9EURO</name>
<dbReference type="Gene3D" id="3.40.50.150">
    <property type="entry name" value="Vaccinia Virus protein VP39"/>
    <property type="match status" value="1"/>
</dbReference>
<comment type="caution">
    <text evidence="2">The sequence shown here is derived from an EMBL/GenBank/DDBJ whole genome shotgun (WGS) entry which is preliminary data.</text>
</comment>
<dbReference type="OrthoDB" id="6329284at2759"/>
<protein>
    <recommendedName>
        <fullName evidence="1">Methyltransferase type 11 domain-containing protein</fullName>
    </recommendedName>
</protein>
<organism evidence="2 3">
    <name type="scientific">Aspergillus tanneri</name>
    <dbReference type="NCBI Taxonomy" id="1220188"/>
    <lineage>
        <taxon>Eukaryota</taxon>
        <taxon>Fungi</taxon>
        <taxon>Dikarya</taxon>
        <taxon>Ascomycota</taxon>
        <taxon>Pezizomycotina</taxon>
        <taxon>Eurotiomycetes</taxon>
        <taxon>Eurotiomycetidae</taxon>
        <taxon>Eurotiales</taxon>
        <taxon>Aspergillaceae</taxon>
        <taxon>Aspergillus</taxon>
        <taxon>Aspergillus subgen. Circumdati</taxon>
    </lineage>
</organism>
<dbReference type="GeneID" id="54332345"/>
<reference evidence="2 3" key="1">
    <citation type="submission" date="2019-08" db="EMBL/GenBank/DDBJ databases">
        <title>The genome sequence of a newly discovered highly antifungal drug resistant Aspergillus species, Aspergillus tanneri NIH 1004.</title>
        <authorList>
            <person name="Mounaud S."/>
            <person name="Singh I."/>
            <person name="Joardar V."/>
            <person name="Pakala S."/>
            <person name="Pakala S."/>
            <person name="Venepally P."/>
            <person name="Chung J.K."/>
            <person name="Losada L."/>
            <person name="Nierman W.C."/>
        </authorList>
    </citation>
    <scope>NUCLEOTIDE SEQUENCE [LARGE SCALE GENOMIC DNA]</scope>
    <source>
        <strain evidence="2 3">NIH1004</strain>
    </source>
</reference>
<dbReference type="InterPro" id="IPR029063">
    <property type="entry name" value="SAM-dependent_MTases_sf"/>
</dbReference>
<dbReference type="EMBL" id="QUQM01000005">
    <property type="protein sequence ID" value="KAA8642884.1"/>
    <property type="molecule type" value="Genomic_DNA"/>
</dbReference>
<sequence>MDSVGLKSQALAAWEAHAESWDGLMGDSGNKYFSVLELPILDRMALGRNGAYALDLATGNGLVARWLAQEGASVIATDGSRPMLEQAKARTESWYQQGKLNHDRKISFEVLDVMDPQCWDAFISRSLETCDGFDIITMNMALMDIPDLKPLAIALKRLLKPSACFVATLLHPLFFTSGADRQINVHENPVTGEREVTRSIVLKHYMSVPPARQLLFWGNGEAPPPFSFHRPLHELFVPFFQAGLVLDALEEMNFDESYRNPVREYSSNNFTQFPKILGFRLRPSGS</sequence>
<dbReference type="Pfam" id="PF08241">
    <property type="entry name" value="Methyltransf_11"/>
    <property type="match status" value="1"/>
</dbReference>
<dbReference type="InterPro" id="IPR013216">
    <property type="entry name" value="Methyltransf_11"/>
</dbReference>
<evidence type="ECO:0000313" key="3">
    <source>
        <dbReference type="Proteomes" id="UP000324241"/>
    </source>
</evidence>
<dbReference type="GO" id="GO:0008757">
    <property type="term" value="F:S-adenosylmethionine-dependent methyltransferase activity"/>
    <property type="evidence" value="ECO:0007669"/>
    <property type="project" value="InterPro"/>
</dbReference>